<evidence type="ECO:0000313" key="1">
    <source>
        <dbReference type="EMBL" id="GBN04021.1"/>
    </source>
</evidence>
<dbReference type="AlphaFoldDB" id="A0A4Y2KNS1"/>
<reference evidence="1 2" key="1">
    <citation type="journal article" date="2019" name="Sci. Rep.">
        <title>Orb-weaving spider Araneus ventricosus genome elucidates the spidroin gene catalogue.</title>
        <authorList>
            <person name="Kono N."/>
            <person name="Nakamura H."/>
            <person name="Ohtoshi R."/>
            <person name="Moran D.A.P."/>
            <person name="Shinohara A."/>
            <person name="Yoshida Y."/>
            <person name="Fujiwara M."/>
            <person name="Mori M."/>
            <person name="Tomita M."/>
            <person name="Arakawa K."/>
        </authorList>
    </citation>
    <scope>NUCLEOTIDE SEQUENCE [LARGE SCALE GENOMIC DNA]</scope>
</reference>
<dbReference type="EMBL" id="BGPR01004850">
    <property type="protein sequence ID" value="GBN04021.1"/>
    <property type="molecule type" value="Genomic_DNA"/>
</dbReference>
<organism evidence="1 2">
    <name type="scientific">Araneus ventricosus</name>
    <name type="common">Orbweaver spider</name>
    <name type="synonym">Epeira ventricosa</name>
    <dbReference type="NCBI Taxonomy" id="182803"/>
    <lineage>
        <taxon>Eukaryota</taxon>
        <taxon>Metazoa</taxon>
        <taxon>Ecdysozoa</taxon>
        <taxon>Arthropoda</taxon>
        <taxon>Chelicerata</taxon>
        <taxon>Arachnida</taxon>
        <taxon>Araneae</taxon>
        <taxon>Araneomorphae</taxon>
        <taxon>Entelegynae</taxon>
        <taxon>Araneoidea</taxon>
        <taxon>Araneidae</taxon>
        <taxon>Araneus</taxon>
    </lineage>
</organism>
<comment type="caution">
    <text evidence="1">The sequence shown here is derived from an EMBL/GenBank/DDBJ whole genome shotgun (WGS) entry which is preliminary data.</text>
</comment>
<sequence length="95" mass="11248">MIFFNKRYLTRIPDSNFSLQQACQKFDMTRVQACSKLTKASKSSWNELAVSLQCTFIANYSRNRVRARLGIELATCRLVARRKIPLRQLDYERRR</sequence>
<protein>
    <submittedName>
        <fullName evidence="1">Uncharacterized protein</fullName>
    </submittedName>
</protein>
<name>A0A4Y2KNS1_ARAVE</name>
<dbReference type="Proteomes" id="UP000499080">
    <property type="component" value="Unassembled WGS sequence"/>
</dbReference>
<evidence type="ECO:0000313" key="2">
    <source>
        <dbReference type="Proteomes" id="UP000499080"/>
    </source>
</evidence>
<proteinExistence type="predicted"/>
<keyword evidence="2" id="KW-1185">Reference proteome</keyword>
<gene>
    <name evidence="1" type="ORF">AVEN_43963_1</name>
</gene>
<accession>A0A4Y2KNS1</accession>